<evidence type="ECO:0000313" key="5">
    <source>
        <dbReference type="Proteomes" id="UP000749040"/>
    </source>
</evidence>
<dbReference type="EMBL" id="JADKYB010000047">
    <property type="protein sequence ID" value="MBM9510699.1"/>
    <property type="molecule type" value="Genomic_DNA"/>
</dbReference>
<evidence type="ECO:0000259" key="3">
    <source>
        <dbReference type="Pfam" id="PF25976"/>
    </source>
</evidence>
<sequence>MRAMGGLRLLRHGWVPVCAALLLAGCASMPGSGEVRKVGDGQGPDNGSQIRVFGIPPQPGENAQDVVNGFLEATTSGEDDFATAKKYLTTSTAAHWNPYAQITVYASSSPDSNEDLGSGRKDGWATVDLSGHMAAVVDGKHTYRPDENAFQTSFHLVKVNNEWRIDELSDGLVMSLSNFQRLYHSVDMYYFAKAGPDAQRVGGGGERLVADPVYLRNENDPLLPTVSALLDGPTQWLAPVVSTALPRGTHLYDKGDDHGVTLDDAQHLRVRLDHAADGLRGQDCVRFAAQLFATVHEEASPKLASAEVQHADGSTACVLPGAQAQQYDPAGGTGAPARAYYITSDSQHQLVVVNGDDTHADPVPGPFGTGKADLGAVAVRQDEHVAAAVKNNGKDLVVGSLTGPGTFGPVVASSHAHDTKDNGLSAPSWDGFGDLWVADRNPAAPQLLVLSEGAGQPVAVSVPKLTGRIESLRVASDGVRLALVVQQGDTTVLKLGRIVRGGTPAHPQFSVAGLLTLTPTDEDVTSVSWAGSSRLVVLGGVQGGVQQIQYVNTDGSAASALPGVSEAASVAASEDQSRPLLAAYNGYVYRLPADANWKQLTPKGSNPVYPG</sequence>
<dbReference type="PROSITE" id="PS51257">
    <property type="entry name" value="PROKAR_LIPOPROTEIN"/>
    <property type="match status" value="1"/>
</dbReference>
<proteinExistence type="predicted"/>
<dbReference type="Proteomes" id="UP000749040">
    <property type="component" value="Unassembled WGS sequence"/>
</dbReference>
<dbReference type="Pfam" id="PF10647">
    <property type="entry name" value="Gmad1"/>
    <property type="match status" value="1"/>
</dbReference>
<dbReference type="InterPro" id="IPR018910">
    <property type="entry name" value="LpqB_C"/>
</dbReference>
<name>A0ABS2U530_9ACTN</name>
<dbReference type="Pfam" id="PF25976">
    <property type="entry name" value="LpqB_N"/>
    <property type="match status" value="1"/>
</dbReference>
<dbReference type="InterPro" id="IPR059026">
    <property type="entry name" value="LpqB_N"/>
</dbReference>
<keyword evidence="5" id="KW-1185">Reference proteome</keyword>
<evidence type="ECO:0000256" key="1">
    <source>
        <dbReference type="SAM" id="SignalP"/>
    </source>
</evidence>
<organism evidence="4 5">
    <name type="scientific">Actinacidiphila acididurans</name>
    <dbReference type="NCBI Taxonomy" id="2784346"/>
    <lineage>
        <taxon>Bacteria</taxon>
        <taxon>Bacillati</taxon>
        <taxon>Actinomycetota</taxon>
        <taxon>Actinomycetes</taxon>
        <taxon>Kitasatosporales</taxon>
        <taxon>Streptomycetaceae</taxon>
        <taxon>Actinacidiphila</taxon>
    </lineage>
</organism>
<accession>A0ABS2U530</accession>
<evidence type="ECO:0008006" key="6">
    <source>
        <dbReference type="Google" id="ProtNLM"/>
    </source>
</evidence>
<keyword evidence="1" id="KW-0732">Signal</keyword>
<feature type="domain" description="Lipoprotein LpqB N-terminal" evidence="3">
    <location>
        <begin position="56"/>
        <end position="180"/>
    </location>
</feature>
<gene>
    <name evidence="4" type="ORF">ITX44_40285</name>
</gene>
<dbReference type="SUPFAM" id="SSF101898">
    <property type="entry name" value="NHL repeat"/>
    <property type="match status" value="1"/>
</dbReference>
<feature type="chain" id="PRO_5045756524" description="Lipoprotein LpqB beta-propeller domain-containing protein" evidence="1">
    <location>
        <begin position="20"/>
        <end position="611"/>
    </location>
</feature>
<dbReference type="RefSeq" id="WP_205365153.1">
    <property type="nucleotide sequence ID" value="NZ_JADKYB010000047.1"/>
</dbReference>
<evidence type="ECO:0000313" key="4">
    <source>
        <dbReference type="EMBL" id="MBM9510699.1"/>
    </source>
</evidence>
<feature type="signal peptide" evidence="1">
    <location>
        <begin position="1"/>
        <end position="19"/>
    </location>
</feature>
<comment type="caution">
    <text evidence="4">The sequence shown here is derived from an EMBL/GenBank/DDBJ whole genome shotgun (WGS) entry which is preliminary data.</text>
</comment>
<evidence type="ECO:0000259" key="2">
    <source>
        <dbReference type="Pfam" id="PF10647"/>
    </source>
</evidence>
<feature type="domain" description="Lipoprotein LpqB C-terminal" evidence="2">
    <location>
        <begin position="353"/>
        <end position="610"/>
    </location>
</feature>
<protein>
    <recommendedName>
        <fullName evidence="6">Lipoprotein LpqB beta-propeller domain-containing protein</fullName>
    </recommendedName>
</protein>
<reference evidence="4 5" key="1">
    <citation type="submission" date="2021-01" db="EMBL/GenBank/DDBJ databases">
        <title>Streptomyces acididurans sp. nov., isolated from a peat swamp forest soil.</title>
        <authorList>
            <person name="Chantavorakit T."/>
            <person name="Duangmal K."/>
        </authorList>
    </citation>
    <scope>NUCLEOTIDE SEQUENCE [LARGE SCALE GENOMIC DNA]</scope>
    <source>
        <strain evidence="4 5">KK5PA1</strain>
    </source>
</reference>